<keyword evidence="2" id="KW-0121">Carboxypeptidase</keyword>
<dbReference type="EMBL" id="CP102294">
    <property type="protein sequence ID" value="UWN56865.1"/>
    <property type="molecule type" value="Genomic_DNA"/>
</dbReference>
<dbReference type="PANTHER" id="PTHR30627:SF1">
    <property type="entry name" value="PEPTIDOGLYCAN D,D-TRANSPEPTIDASE FTSI"/>
    <property type="match status" value="1"/>
</dbReference>
<dbReference type="Gene3D" id="3.90.1310.10">
    <property type="entry name" value="Penicillin-binding protein 2a (Domain 2)"/>
    <property type="match status" value="1"/>
</dbReference>
<dbReference type="InterPro" id="IPR005543">
    <property type="entry name" value="PASTA_dom"/>
</dbReference>
<keyword evidence="4" id="KW-1133">Transmembrane helix</keyword>
<gene>
    <name evidence="6" type="ORF">NQ491_09445</name>
</gene>
<protein>
    <submittedName>
        <fullName evidence="6">Transpeptidase family protein</fullName>
    </submittedName>
</protein>
<dbReference type="InterPro" id="IPR050515">
    <property type="entry name" value="Beta-lactam/transpept"/>
</dbReference>
<dbReference type="Proteomes" id="UP001059295">
    <property type="component" value="Chromosome"/>
</dbReference>
<dbReference type="Gene3D" id="3.40.710.10">
    <property type="entry name" value="DD-peptidase/beta-lactamase superfamily"/>
    <property type="match status" value="1"/>
</dbReference>
<dbReference type="SUPFAM" id="SSF56519">
    <property type="entry name" value="Penicillin binding protein dimerisation domain"/>
    <property type="match status" value="1"/>
</dbReference>
<keyword evidence="2" id="KW-0645">Protease</keyword>
<keyword evidence="4" id="KW-0812">Transmembrane</keyword>
<evidence type="ECO:0000256" key="3">
    <source>
        <dbReference type="ARBA" id="ARBA00023136"/>
    </source>
</evidence>
<feature type="transmembrane region" description="Helical" evidence="4">
    <location>
        <begin position="18"/>
        <end position="39"/>
    </location>
</feature>
<evidence type="ECO:0000259" key="5">
    <source>
        <dbReference type="PROSITE" id="PS51178"/>
    </source>
</evidence>
<dbReference type="InterPro" id="IPR005311">
    <property type="entry name" value="PBP_dimer"/>
</dbReference>
<dbReference type="Pfam" id="PF00905">
    <property type="entry name" value="Transpeptidase"/>
    <property type="match status" value="1"/>
</dbReference>
<name>A0ABY5UY42_9BACT</name>
<feature type="domain" description="PASTA" evidence="5">
    <location>
        <begin position="657"/>
        <end position="716"/>
    </location>
</feature>
<evidence type="ECO:0000256" key="4">
    <source>
        <dbReference type="SAM" id="Phobius"/>
    </source>
</evidence>
<keyword evidence="7" id="KW-1185">Reference proteome</keyword>
<dbReference type="Pfam" id="PF03717">
    <property type="entry name" value="PBP_dimer"/>
    <property type="match status" value="1"/>
</dbReference>
<comment type="subcellular location">
    <subcellularLocation>
        <location evidence="1">Membrane</location>
    </subcellularLocation>
</comment>
<dbReference type="SUPFAM" id="SSF54184">
    <property type="entry name" value="Penicillin-binding protein 2x (pbp-2x), c-terminal domain"/>
    <property type="match status" value="1"/>
</dbReference>
<dbReference type="Gene3D" id="3.30.450.330">
    <property type="match status" value="1"/>
</dbReference>
<dbReference type="RefSeq" id="WP_019245816.1">
    <property type="nucleotide sequence ID" value="NZ_CAPH01000010.1"/>
</dbReference>
<evidence type="ECO:0000313" key="7">
    <source>
        <dbReference type="Proteomes" id="UP001059295"/>
    </source>
</evidence>
<dbReference type="InterPro" id="IPR036138">
    <property type="entry name" value="PBP_dimer_sf"/>
</dbReference>
<dbReference type="InterPro" id="IPR001460">
    <property type="entry name" value="PCN-bd_Tpept"/>
</dbReference>
<sequence>MSEGRTDIKKGIFRRVRVLYALFFFVGMLIAGKILYLQYGPKGPALRNKGTTITYERVKLEADRGDVLACDGRILATSVPMYEVRMDFAANGLIDSVFLRDVDSLAGSLSSFFGDKSKGAYKLMLVNAFRNRKKNRYTLISPRRVNHLEIKQIAKFPLFRLGQNSSGFIARQINKRMLPHGRMAARTIGMVNEAGTRLGIEGAFDSVLRGIDGSVMMQRVSGSFRVPVPDEMNVDPVDGIDVVTTLDVDIQDVAEKALRDQLIAMQADWGTAILMEVATGEIRAMANLTRYSDERVVEDFNYAIGMNLEPGSTEKLASLITLLDDAGASLDETYDTGDGRIVIGRAKVVDSHACGLLTLKGVFEKSSNVGFAMAVNKYYRDDPKRFVDHLCKMGLDQPLGLQIAGEQKPVIRKPGDKWWDGTTLTMMSYGYALRLTPLKTLTFYNAVANGGKMVSPLLVKELRQYGQTLRTFGARTMVSSIASRETLEEVREAMRGVVEEGTARRMRSRYYSVGGKTGTAQIAMGRSGYTDRNGGRHYLGTFVGYFPEDDPKYSCLVAVKTYNAPGHRRYYYGGTVAGPVFKAIADRVYAKNTAWQKPVSETGDKSAKKPFVKAGRVEQMREVGYRFDIPYEGRRREKPWKELASIDSAGAVYTEYDERGGTVPCVVGMGLKDAIYLLERQGMIVSFSGAGTVLSQSVPAGSKARRGQTVSLILGVEPLPEGETVRHEKTRRTE</sequence>
<keyword evidence="3 4" id="KW-0472">Membrane</keyword>
<proteinExistence type="predicted"/>
<evidence type="ECO:0000313" key="6">
    <source>
        <dbReference type="EMBL" id="UWN56865.1"/>
    </source>
</evidence>
<reference evidence="6" key="1">
    <citation type="journal article" date="2022" name="Cell">
        <title>Design, construction, and in vivo augmentation of a complex gut microbiome.</title>
        <authorList>
            <person name="Cheng A.G."/>
            <person name="Ho P.Y."/>
            <person name="Aranda-Diaz A."/>
            <person name="Jain S."/>
            <person name="Yu F.B."/>
            <person name="Meng X."/>
            <person name="Wang M."/>
            <person name="Iakiviak M."/>
            <person name="Nagashima K."/>
            <person name="Zhao A."/>
            <person name="Murugkar P."/>
            <person name="Patil A."/>
            <person name="Atabakhsh K."/>
            <person name="Weakley A."/>
            <person name="Yan J."/>
            <person name="Brumbaugh A.R."/>
            <person name="Higginbottom S."/>
            <person name="Dimas A."/>
            <person name="Shiver A.L."/>
            <person name="Deutschbauer A."/>
            <person name="Neff N."/>
            <person name="Sonnenburg J.L."/>
            <person name="Huang K.C."/>
            <person name="Fischbach M.A."/>
        </authorList>
    </citation>
    <scope>NUCLEOTIDE SEQUENCE</scope>
    <source>
        <strain evidence="6">AP11</strain>
    </source>
</reference>
<keyword evidence="2" id="KW-0378">Hydrolase</keyword>
<accession>A0ABY5UY42</accession>
<dbReference type="SMART" id="SM00740">
    <property type="entry name" value="PASTA"/>
    <property type="match status" value="1"/>
</dbReference>
<dbReference type="PROSITE" id="PS51178">
    <property type="entry name" value="PASTA"/>
    <property type="match status" value="1"/>
</dbReference>
<organism evidence="6 7">
    <name type="scientific">Alistipes ihumii AP11</name>
    <dbReference type="NCBI Taxonomy" id="1211813"/>
    <lineage>
        <taxon>Bacteria</taxon>
        <taxon>Pseudomonadati</taxon>
        <taxon>Bacteroidota</taxon>
        <taxon>Bacteroidia</taxon>
        <taxon>Bacteroidales</taxon>
        <taxon>Rikenellaceae</taxon>
        <taxon>Alistipes</taxon>
    </lineage>
</organism>
<dbReference type="CDD" id="cd06575">
    <property type="entry name" value="PASTA_Pbp2x-like_2"/>
    <property type="match status" value="1"/>
</dbReference>
<dbReference type="SUPFAM" id="SSF56601">
    <property type="entry name" value="beta-lactamase/transpeptidase-like"/>
    <property type="match status" value="1"/>
</dbReference>
<evidence type="ECO:0000256" key="1">
    <source>
        <dbReference type="ARBA" id="ARBA00004370"/>
    </source>
</evidence>
<dbReference type="GeneID" id="82891957"/>
<dbReference type="InterPro" id="IPR012338">
    <property type="entry name" value="Beta-lactam/transpept-like"/>
</dbReference>
<dbReference type="Gene3D" id="3.30.10.20">
    <property type="match status" value="1"/>
</dbReference>
<dbReference type="PANTHER" id="PTHR30627">
    <property type="entry name" value="PEPTIDOGLYCAN D,D-TRANSPEPTIDASE"/>
    <property type="match status" value="1"/>
</dbReference>
<evidence type="ECO:0000256" key="2">
    <source>
        <dbReference type="ARBA" id="ARBA00022645"/>
    </source>
</evidence>
<dbReference type="Pfam" id="PF03793">
    <property type="entry name" value="PASTA"/>
    <property type="match status" value="1"/>
</dbReference>